<evidence type="ECO:0000313" key="2">
    <source>
        <dbReference type="EMBL" id="CDQ21887.1"/>
    </source>
</evidence>
<protein>
    <recommendedName>
        <fullName evidence="4">Membrane protein YqzK</fullName>
    </recommendedName>
</protein>
<dbReference type="RefSeq" id="WP_035504768.1">
    <property type="nucleotide sequence ID" value="NZ_CCDH010000002.1"/>
</dbReference>
<feature type="transmembrane region" description="Helical" evidence="1">
    <location>
        <begin position="12"/>
        <end position="32"/>
    </location>
</feature>
<keyword evidence="3" id="KW-1185">Reference proteome</keyword>
<sequence>MSRLQNSLRDLIKVLIVFTICTCVFYIALRMVHEEYERQHRYDPPGGTAVKVNQPLEQDWTDRLSVFFQLGE</sequence>
<evidence type="ECO:0000313" key="3">
    <source>
        <dbReference type="Proteomes" id="UP000028868"/>
    </source>
</evidence>
<evidence type="ECO:0008006" key="4">
    <source>
        <dbReference type="Google" id="ProtNLM"/>
    </source>
</evidence>
<keyword evidence="1" id="KW-0812">Transmembrane</keyword>
<reference evidence="2 3" key="2">
    <citation type="submission" date="2014-05" db="EMBL/GenBank/DDBJ databases">
        <title>Draft genome sequence of Halobacillus karajensis HK-03.</title>
        <authorList>
            <person name="Khelaifia S."/>
            <person name="Croce O."/>
            <person name="Lagier J.C."/>
            <person name="Raoult D."/>
        </authorList>
    </citation>
    <scope>NUCLEOTIDE SEQUENCE [LARGE SCALE GENOMIC DNA]</scope>
    <source>
        <strain evidence="2 3">HD-03</strain>
    </source>
</reference>
<dbReference type="AlphaFoldDB" id="A0A024P2Q2"/>
<evidence type="ECO:0000256" key="1">
    <source>
        <dbReference type="SAM" id="Phobius"/>
    </source>
</evidence>
<name>A0A024P2Q2_9BACI</name>
<comment type="caution">
    <text evidence="2">The sequence shown here is derived from an EMBL/GenBank/DDBJ whole genome shotgun (WGS) entry which is preliminary data.</text>
</comment>
<reference evidence="3" key="1">
    <citation type="submission" date="2014-03" db="EMBL/GenBank/DDBJ databases">
        <authorList>
            <person name="Urmite Genomes U."/>
        </authorList>
    </citation>
    <scope>NUCLEOTIDE SEQUENCE [LARGE SCALE GENOMIC DNA]</scope>
    <source>
        <strain evidence="3">HD-03</strain>
    </source>
</reference>
<dbReference type="Proteomes" id="UP000028868">
    <property type="component" value="Unassembled WGS sequence"/>
</dbReference>
<gene>
    <name evidence="2" type="ORF">BN983_00082</name>
</gene>
<keyword evidence="1" id="KW-1133">Transmembrane helix</keyword>
<organism evidence="2 3">
    <name type="scientific">Halobacillus karajensis</name>
    <dbReference type="NCBI Taxonomy" id="195088"/>
    <lineage>
        <taxon>Bacteria</taxon>
        <taxon>Bacillati</taxon>
        <taxon>Bacillota</taxon>
        <taxon>Bacilli</taxon>
        <taxon>Bacillales</taxon>
        <taxon>Bacillaceae</taxon>
        <taxon>Halobacillus</taxon>
    </lineage>
</organism>
<dbReference type="Pfam" id="PF14004">
    <property type="entry name" value="DUF4227"/>
    <property type="match status" value="1"/>
</dbReference>
<dbReference type="OrthoDB" id="2691647at2"/>
<keyword evidence="1" id="KW-0472">Membrane</keyword>
<proteinExistence type="predicted"/>
<dbReference type="EMBL" id="CCDI010000001">
    <property type="protein sequence ID" value="CDQ21887.1"/>
    <property type="molecule type" value="Genomic_DNA"/>
</dbReference>
<accession>A0A024P2Q2</accession>
<dbReference type="InterPro" id="IPR025321">
    <property type="entry name" value="DUF4227"/>
</dbReference>